<dbReference type="InterPro" id="IPR000914">
    <property type="entry name" value="SBP_5_dom"/>
</dbReference>
<dbReference type="Gene3D" id="3.10.105.10">
    <property type="entry name" value="Dipeptide-binding Protein, Domain 3"/>
    <property type="match status" value="1"/>
</dbReference>
<evidence type="ECO:0000313" key="5">
    <source>
        <dbReference type="EMBL" id="GCD93061.1"/>
    </source>
</evidence>
<dbReference type="Gene3D" id="3.40.190.10">
    <property type="entry name" value="Periplasmic binding protein-like II"/>
    <property type="match status" value="1"/>
</dbReference>
<comment type="similarity">
    <text evidence="1">Belongs to the bacterial solute-binding protein 5 family.</text>
</comment>
<organism evidence="5 6">
    <name type="scientific">Embleya hyalina</name>
    <dbReference type="NCBI Taxonomy" id="516124"/>
    <lineage>
        <taxon>Bacteria</taxon>
        <taxon>Bacillati</taxon>
        <taxon>Actinomycetota</taxon>
        <taxon>Actinomycetes</taxon>
        <taxon>Kitasatosporales</taxon>
        <taxon>Streptomycetaceae</taxon>
        <taxon>Embleya</taxon>
    </lineage>
</organism>
<proteinExistence type="inferred from homology"/>
<dbReference type="GO" id="GO:0015833">
    <property type="term" value="P:peptide transport"/>
    <property type="evidence" value="ECO:0007669"/>
    <property type="project" value="TreeGrafter"/>
</dbReference>
<evidence type="ECO:0000256" key="2">
    <source>
        <dbReference type="ARBA" id="ARBA00022448"/>
    </source>
</evidence>
<accession>A0A401YEM6</accession>
<evidence type="ECO:0000259" key="4">
    <source>
        <dbReference type="Pfam" id="PF00496"/>
    </source>
</evidence>
<sequence length="534" mass="55165">MAKSVMTPVHLTNKMSTTSRIVALTATACLTAAACGGGGGTGPGGAGGTVTIGLSSDPGTLNPMAIAGSAAGVMNVFAYDPLVNIAADGQVVAGLAQSWKVHGADRVEFGLRDGVTCGDGTPLKASDVANQFNYIADPKNQSPLLGLSVPRTTTATGDDATRTVTVTTRDPAPMLLRMSSMVAIACPKGLSAPNTLARASDGTGPYILSEVVPGDHYTYVKRKGYTWGPGGVGNDQSPEKVIFKVVPSETTATNLLLSGRLDMAQVLGPDRQRLESSGLKPQTVNALLGQLIFAEGPGHATADEHVRRALVHALDLGQLGSVATGGKGTPSKGLGLVEPRMCPGDNITGNLPTHDLTRAAAELTAAGWTKTGNGWAKEGRTLEIAFTYPSSGEQTIAAAELAVQQWKALGVKVTTSTFTGTTLASVLGGDAWDVSWPPITAALPDQLVPFFSGPRPPGGMNFGGTDNPDYQRLVAAARVKPDAAGCADWNGAEIALFKRVDVVPFVDTRVTMFGKGVTFRLDRGAIVPTALRKH</sequence>
<keyword evidence="3" id="KW-0732">Signal</keyword>
<dbReference type="GO" id="GO:1904680">
    <property type="term" value="F:peptide transmembrane transporter activity"/>
    <property type="evidence" value="ECO:0007669"/>
    <property type="project" value="TreeGrafter"/>
</dbReference>
<dbReference type="PANTHER" id="PTHR30290:SF9">
    <property type="entry name" value="OLIGOPEPTIDE-BINDING PROTEIN APPA"/>
    <property type="match status" value="1"/>
</dbReference>
<keyword evidence="2" id="KW-0813">Transport</keyword>
<protein>
    <submittedName>
        <fullName evidence="5">Peptide ABC transporter substrate-binding protein</fullName>
    </submittedName>
</protein>
<dbReference type="AlphaFoldDB" id="A0A401YEM6"/>
<dbReference type="PROSITE" id="PS51257">
    <property type="entry name" value="PROKAR_LIPOPROTEIN"/>
    <property type="match status" value="1"/>
</dbReference>
<keyword evidence="6" id="KW-1185">Reference proteome</keyword>
<reference evidence="5 6" key="1">
    <citation type="submission" date="2018-12" db="EMBL/GenBank/DDBJ databases">
        <title>Draft genome sequence of Embleya hyalina NBRC 13850T.</title>
        <authorList>
            <person name="Komaki H."/>
            <person name="Hosoyama A."/>
            <person name="Kimura A."/>
            <person name="Ichikawa N."/>
            <person name="Tamura T."/>
        </authorList>
    </citation>
    <scope>NUCLEOTIDE SEQUENCE [LARGE SCALE GENOMIC DNA]</scope>
    <source>
        <strain evidence="5 6">NBRC 13850</strain>
    </source>
</reference>
<dbReference type="CDD" id="cd00995">
    <property type="entry name" value="PBP2_NikA_DppA_OppA_like"/>
    <property type="match status" value="1"/>
</dbReference>
<feature type="domain" description="Solute-binding protein family 5" evidence="4">
    <location>
        <begin position="91"/>
        <end position="441"/>
    </location>
</feature>
<dbReference type="Pfam" id="PF00496">
    <property type="entry name" value="SBP_bac_5"/>
    <property type="match status" value="1"/>
</dbReference>
<dbReference type="Proteomes" id="UP000286931">
    <property type="component" value="Unassembled WGS sequence"/>
</dbReference>
<dbReference type="GO" id="GO:0043190">
    <property type="term" value="C:ATP-binding cassette (ABC) transporter complex"/>
    <property type="evidence" value="ECO:0007669"/>
    <property type="project" value="InterPro"/>
</dbReference>
<evidence type="ECO:0000256" key="1">
    <source>
        <dbReference type="ARBA" id="ARBA00005695"/>
    </source>
</evidence>
<dbReference type="GO" id="GO:0042597">
    <property type="term" value="C:periplasmic space"/>
    <property type="evidence" value="ECO:0007669"/>
    <property type="project" value="UniProtKB-ARBA"/>
</dbReference>
<dbReference type="PIRSF" id="PIRSF002741">
    <property type="entry name" value="MppA"/>
    <property type="match status" value="1"/>
</dbReference>
<dbReference type="SUPFAM" id="SSF53850">
    <property type="entry name" value="Periplasmic binding protein-like II"/>
    <property type="match status" value="1"/>
</dbReference>
<dbReference type="InterPro" id="IPR030678">
    <property type="entry name" value="Peptide/Ni-bd"/>
</dbReference>
<comment type="caution">
    <text evidence="5">The sequence shown here is derived from an EMBL/GenBank/DDBJ whole genome shotgun (WGS) entry which is preliminary data.</text>
</comment>
<dbReference type="InterPro" id="IPR039424">
    <property type="entry name" value="SBP_5"/>
</dbReference>
<gene>
    <name evidence="5" type="ORF">EHYA_00704</name>
</gene>
<evidence type="ECO:0000256" key="3">
    <source>
        <dbReference type="ARBA" id="ARBA00022729"/>
    </source>
</evidence>
<dbReference type="PANTHER" id="PTHR30290">
    <property type="entry name" value="PERIPLASMIC BINDING COMPONENT OF ABC TRANSPORTER"/>
    <property type="match status" value="1"/>
</dbReference>
<name>A0A401YEM6_9ACTN</name>
<evidence type="ECO:0000313" key="6">
    <source>
        <dbReference type="Proteomes" id="UP000286931"/>
    </source>
</evidence>
<dbReference type="EMBL" id="BIFH01000013">
    <property type="protein sequence ID" value="GCD93061.1"/>
    <property type="molecule type" value="Genomic_DNA"/>
</dbReference>